<comment type="caution">
    <text evidence="2">The sequence shown here is derived from an EMBL/GenBank/DDBJ whole genome shotgun (WGS) entry which is preliminary data.</text>
</comment>
<feature type="region of interest" description="Disordered" evidence="1">
    <location>
        <begin position="710"/>
        <end position="738"/>
    </location>
</feature>
<feature type="compositionally biased region" description="Low complexity" evidence="1">
    <location>
        <begin position="710"/>
        <end position="719"/>
    </location>
</feature>
<proteinExistence type="predicted"/>
<feature type="compositionally biased region" description="Acidic residues" evidence="1">
    <location>
        <begin position="230"/>
        <end position="244"/>
    </location>
</feature>
<feature type="compositionally biased region" description="Low complexity" evidence="1">
    <location>
        <begin position="1070"/>
        <end position="1079"/>
    </location>
</feature>
<evidence type="ECO:0000313" key="2">
    <source>
        <dbReference type="EMBL" id="KAG9245787.1"/>
    </source>
</evidence>
<feature type="region of interest" description="Disordered" evidence="1">
    <location>
        <begin position="479"/>
        <end position="515"/>
    </location>
</feature>
<feature type="region of interest" description="Disordered" evidence="1">
    <location>
        <begin position="1035"/>
        <end position="1127"/>
    </location>
</feature>
<feature type="compositionally biased region" description="Basic and acidic residues" evidence="1">
    <location>
        <begin position="720"/>
        <end position="732"/>
    </location>
</feature>
<gene>
    <name evidence="2" type="ORF">BJ878DRAFT_500016</name>
</gene>
<feature type="compositionally biased region" description="Low complexity" evidence="1">
    <location>
        <begin position="253"/>
        <end position="262"/>
    </location>
</feature>
<name>A0A9P8CGG0_9HELO</name>
<feature type="compositionally biased region" description="Polar residues" evidence="1">
    <location>
        <begin position="502"/>
        <end position="515"/>
    </location>
</feature>
<feature type="compositionally biased region" description="Polar residues" evidence="1">
    <location>
        <begin position="1037"/>
        <end position="1051"/>
    </location>
</feature>
<feature type="compositionally biased region" description="Low complexity" evidence="1">
    <location>
        <begin position="1103"/>
        <end position="1118"/>
    </location>
</feature>
<dbReference type="OrthoDB" id="3946221at2759"/>
<reference evidence="2" key="1">
    <citation type="journal article" date="2021" name="IMA Fungus">
        <title>Genomic characterization of three marine fungi, including Emericellopsis atlantica sp. nov. with signatures of a generalist lifestyle and marine biomass degradation.</title>
        <authorList>
            <person name="Hagestad O.C."/>
            <person name="Hou L."/>
            <person name="Andersen J.H."/>
            <person name="Hansen E.H."/>
            <person name="Altermark B."/>
            <person name="Li C."/>
            <person name="Kuhnert E."/>
            <person name="Cox R.J."/>
            <person name="Crous P.W."/>
            <person name="Spatafora J.W."/>
            <person name="Lail K."/>
            <person name="Amirebrahimi M."/>
            <person name="Lipzen A."/>
            <person name="Pangilinan J."/>
            <person name="Andreopoulos W."/>
            <person name="Hayes R.D."/>
            <person name="Ng V."/>
            <person name="Grigoriev I.V."/>
            <person name="Jackson S.A."/>
            <person name="Sutton T.D.S."/>
            <person name="Dobson A.D.W."/>
            <person name="Rama T."/>
        </authorList>
    </citation>
    <scope>NUCLEOTIDE SEQUENCE</scope>
    <source>
        <strain evidence="2">TRa3180A</strain>
    </source>
</reference>
<feature type="region of interest" description="Disordered" evidence="1">
    <location>
        <begin position="1"/>
        <end position="23"/>
    </location>
</feature>
<feature type="compositionally biased region" description="Basic residues" evidence="1">
    <location>
        <begin position="205"/>
        <end position="221"/>
    </location>
</feature>
<keyword evidence="3" id="KW-1185">Reference proteome</keyword>
<dbReference type="Proteomes" id="UP000887226">
    <property type="component" value="Unassembled WGS sequence"/>
</dbReference>
<organism evidence="2 3">
    <name type="scientific">Calycina marina</name>
    <dbReference type="NCBI Taxonomy" id="1763456"/>
    <lineage>
        <taxon>Eukaryota</taxon>
        <taxon>Fungi</taxon>
        <taxon>Dikarya</taxon>
        <taxon>Ascomycota</taxon>
        <taxon>Pezizomycotina</taxon>
        <taxon>Leotiomycetes</taxon>
        <taxon>Helotiales</taxon>
        <taxon>Pezizellaceae</taxon>
        <taxon>Calycina</taxon>
    </lineage>
</organism>
<dbReference type="EMBL" id="MU253831">
    <property type="protein sequence ID" value="KAG9245787.1"/>
    <property type="molecule type" value="Genomic_DNA"/>
</dbReference>
<sequence>MDPYLSSPDPLNDSSTYHSPVKARRVSRARYSLPLESSPTKQTFELDVGSAISSQKLRVTVEAGSPGLGDIYEDGRYASPSPAWRVSKPASHRQETATTMTVPVKGLSDSDAEEDALTTPKKAKGRPRRSGTPVPGNKRGRAGTPSQKKRRSVGTLVDGDDSQDMNFHLGHGVEVGRRKGRTRSKLANEPFSEAVTESEEELTAHKHLSKPPGRRSRTRRKSATDPAALEPEENAEMQADDDGFEAIIPDTSPPTASASPPSLDQPTRSSRRVSFQSPPLSSPTHEGRMRSQDQEEQEHEVGGFASPEYSDHNPDEEETVDDADQHQDFDTIMESEGFSMISVDSVPSYRGHVGSPAHHEMPNGTITPLRPKSILDLQSIEASRGEDSFSSIPESLIDALTPAPKAQNLRPLSVQNSRIDDSFSIIPSGLLESLTPARHSLEKSIRPTTGESLLELQQEHDQQNEANDRTPQTVSATLDAVVPSVRRNSGGASGSVKASGEKNPSPTLNQESQQDSGALQLLTPDDTPSPKYETFPGQCTTRETEPINGQPGTVVSHDKTQNTSTLSYMKSSPPVVASRRYTYTAHLKHRRELQPYGTETPSIVFSSPALPPPIQFVNGHPILGSRLHQGQQPKLSSTVRAGQLLQGIVVPALSHRGRAHSLGSPFKSPIADGKISSSAVLDIATSPSQERGVRRLPRLDLAGDLFSQSLSKNQSNQSHSQDDPFSRHDPPEQRSPSLEENLTYTLGLPGKRSLTHSRLSAIMSGGLSQRSDDAMSWQAEDGIEVNAARTSLINDVNTSNNPGPSLGGVEAGQASAYGASGTMEETWAAAHTAVSRQVKEANTSKVIVINSDDEQEDEPSIEDNLLLETINSSPMQDNSARINVAEKPLRGKLPSPWRKNSERLVYSDELSQLKASPKANPNAKAKENTLAKDAVDESADLDLSEYPIPQKAAFNAIMRTKTKAEIKQLLASSPGRPPLPVLPRSSPGEEPFAAMVRTFLPSTEVRRTQEHLVNIPQKAGFAPRIQRRPSNGFEASLISSPAKSGLKSGSNFDACPGNTPKVHSPPTPKPASSSSGSQPLKEVSPRRTNPSKLQIQRPPPEPAASDESSQADESSSMISDDEESINRRTVKWTETALFTSTQKTSYVSPTKPCLRSLVKTPRAGSADSQSPVKSVAWVSSSPIPLSPINEPFSATTWTRNHWVLLHSIVNTHKPENQASEQRRRKNDTRVISKLLGKWVSSKGEKMKLEQWHLEAVDQFRGEVPGWDEGIIAMRVFSILIGEVYRAKMADEMPI</sequence>
<protein>
    <submittedName>
        <fullName evidence="2">Uncharacterized protein</fullName>
    </submittedName>
</protein>
<accession>A0A9P8CGG0</accession>
<feature type="region of interest" description="Disordered" evidence="1">
    <location>
        <begin position="64"/>
        <end position="329"/>
    </location>
</feature>
<feature type="compositionally biased region" description="Polar residues" evidence="1">
    <location>
        <begin position="264"/>
        <end position="284"/>
    </location>
</feature>
<evidence type="ECO:0000313" key="3">
    <source>
        <dbReference type="Proteomes" id="UP000887226"/>
    </source>
</evidence>
<evidence type="ECO:0000256" key="1">
    <source>
        <dbReference type="SAM" id="MobiDB-lite"/>
    </source>
</evidence>